<keyword evidence="4" id="KW-0762">Sugar transport</keyword>
<protein>
    <submittedName>
        <fullName evidence="10">PTS system, mannose-specific IIC component</fullName>
    </submittedName>
</protein>
<organism evidence="10 11">
    <name type="scientific">Maridesulfovibrio ferrireducens</name>
    <dbReference type="NCBI Taxonomy" id="246191"/>
    <lineage>
        <taxon>Bacteria</taxon>
        <taxon>Pseudomonadati</taxon>
        <taxon>Thermodesulfobacteriota</taxon>
        <taxon>Desulfovibrionia</taxon>
        <taxon>Desulfovibrionales</taxon>
        <taxon>Desulfovibrionaceae</taxon>
        <taxon>Maridesulfovibrio</taxon>
    </lineage>
</organism>
<keyword evidence="3" id="KW-1003">Cell membrane</keyword>
<dbReference type="GO" id="GO:0005886">
    <property type="term" value="C:plasma membrane"/>
    <property type="evidence" value="ECO:0007669"/>
    <property type="project" value="UniProtKB-SubCell"/>
</dbReference>
<dbReference type="STRING" id="246191.SAMN05660337_0976"/>
<evidence type="ECO:0000313" key="11">
    <source>
        <dbReference type="Proteomes" id="UP000199053"/>
    </source>
</evidence>
<dbReference type="EMBL" id="FNGA01000002">
    <property type="protein sequence ID" value="SDK71834.1"/>
    <property type="molecule type" value="Genomic_DNA"/>
</dbReference>
<dbReference type="RefSeq" id="WP_092158855.1">
    <property type="nucleotide sequence ID" value="NZ_FNGA01000002.1"/>
</dbReference>
<comment type="subcellular location">
    <subcellularLocation>
        <location evidence="1">Cell membrane</location>
        <topology evidence="1">Multi-pass membrane protein</topology>
    </subcellularLocation>
</comment>
<dbReference type="AlphaFoldDB" id="A0A1G9E6U2"/>
<evidence type="ECO:0000256" key="6">
    <source>
        <dbReference type="ARBA" id="ARBA00022692"/>
    </source>
</evidence>
<keyword evidence="5" id="KW-0598">Phosphotransferase system</keyword>
<keyword evidence="8 9" id="KW-0472">Membrane</keyword>
<keyword evidence="2" id="KW-0813">Transport</keyword>
<evidence type="ECO:0000256" key="1">
    <source>
        <dbReference type="ARBA" id="ARBA00004651"/>
    </source>
</evidence>
<dbReference type="Pfam" id="PF03609">
    <property type="entry name" value="EII-Sor"/>
    <property type="match status" value="1"/>
</dbReference>
<name>A0A1G9E6U2_9BACT</name>
<proteinExistence type="predicted"/>
<evidence type="ECO:0000256" key="3">
    <source>
        <dbReference type="ARBA" id="ARBA00022475"/>
    </source>
</evidence>
<keyword evidence="7 9" id="KW-1133">Transmembrane helix</keyword>
<keyword evidence="6 9" id="KW-0812">Transmembrane</keyword>
<evidence type="ECO:0000256" key="4">
    <source>
        <dbReference type="ARBA" id="ARBA00022597"/>
    </source>
</evidence>
<feature type="transmembrane region" description="Helical" evidence="9">
    <location>
        <begin position="68"/>
        <end position="85"/>
    </location>
</feature>
<feature type="transmembrane region" description="Helical" evidence="9">
    <location>
        <begin position="31"/>
        <end position="56"/>
    </location>
</feature>
<feature type="transmembrane region" description="Helical" evidence="9">
    <location>
        <begin position="205"/>
        <end position="224"/>
    </location>
</feature>
<feature type="transmembrane region" description="Helical" evidence="9">
    <location>
        <begin position="183"/>
        <end position="200"/>
    </location>
</feature>
<evidence type="ECO:0000256" key="2">
    <source>
        <dbReference type="ARBA" id="ARBA00022448"/>
    </source>
</evidence>
<evidence type="ECO:0000256" key="8">
    <source>
        <dbReference type="ARBA" id="ARBA00023136"/>
    </source>
</evidence>
<dbReference type="InterPro" id="IPR004700">
    <property type="entry name" value="PTS_IIC_man"/>
</dbReference>
<keyword evidence="11" id="KW-1185">Reference proteome</keyword>
<sequence>MGSADRFFFAVFSLFRFSINAGLLERPLVAGALWGVVTGDYVTSLNIAVFFELFWLDNIPAGTYIPPHILASTFAALALTTSFGFTEAPQVMFILLACLPLARLGAWLENALRQWHNRGYYSLLNWARRGKSGDDLPRRLVVQSILRTLATSWLFFWTSTVILHYILSIFFHKWSEIVTSVEMQWSFLWIAASLGGLLALRLRKAYATFVFGVVLFGFVLLAGLV</sequence>
<evidence type="ECO:0000256" key="9">
    <source>
        <dbReference type="SAM" id="Phobius"/>
    </source>
</evidence>
<dbReference type="Proteomes" id="UP000199053">
    <property type="component" value="Unassembled WGS sequence"/>
</dbReference>
<dbReference type="GO" id="GO:0009401">
    <property type="term" value="P:phosphoenolpyruvate-dependent sugar phosphotransferase system"/>
    <property type="evidence" value="ECO:0007669"/>
    <property type="project" value="UniProtKB-KW"/>
</dbReference>
<evidence type="ECO:0000256" key="5">
    <source>
        <dbReference type="ARBA" id="ARBA00022683"/>
    </source>
</evidence>
<dbReference type="OrthoDB" id="5470835at2"/>
<feature type="transmembrane region" description="Helical" evidence="9">
    <location>
        <begin position="91"/>
        <end position="108"/>
    </location>
</feature>
<evidence type="ECO:0000313" key="10">
    <source>
        <dbReference type="EMBL" id="SDK71834.1"/>
    </source>
</evidence>
<accession>A0A1G9E6U2</accession>
<evidence type="ECO:0000256" key="7">
    <source>
        <dbReference type="ARBA" id="ARBA00022989"/>
    </source>
</evidence>
<feature type="transmembrane region" description="Helical" evidence="9">
    <location>
        <begin position="148"/>
        <end position="171"/>
    </location>
</feature>
<reference evidence="11" key="1">
    <citation type="submission" date="2016-10" db="EMBL/GenBank/DDBJ databases">
        <authorList>
            <person name="Varghese N."/>
            <person name="Submissions S."/>
        </authorList>
    </citation>
    <scope>NUCLEOTIDE SEQUENCE [LARGE SCALE GENOMIC DNA]</scope>
    <source>
        <strain evidence="11">DSM 16995</strain>
    </source>
</reference>
<gene>
    <name evidence="10" type="ORF">SAMN05660337_0976</name>
</gene>